<dbReference type="InterPro" id="IPR011990">
    <property type="entry name" value="TPR-like_helical_dom_sf"/>
</dbReference>
<dbReference type="InterPro" id="IPR033985">
    <property type="entry name" value="SusD-like_N"/>
</dbReference>
<comment type="subcellular location">
    <subcellularLocation>
        <location evidence="1">Cell outer membrane</location>
    </subcellularLocation>
</comment>
<dbReference type="EMBL" id="JAGUCN010000022">
    <property type="protein sequence ID" value="MBS2213135.1"/>
    <property type="molecule type" value="Genomic_DNA"/>
</dbReference>
<dbReference type="CDD" id="cd08977">
    <property type="entry name" value="SusD"/>
    <property type="match status" value="1"/>
</dbReference>
<organism evidence="8 9">
    <name type="scientific">Carboxylicivirga mesophila</name>
    <dbReference type="NCBI Taxonomy" id="1166478"/>
    <lineage>
        <taxon>Bacteria</taxon>
        <taxon>Pseudomonadati</taxon>
        <taxon>Bacteroidota</taxon>
        <taxon>Bacteroidia</taxon>
        <taxon>Marinilabiliales</taxon>
        <taxon>Marinilabiliaceae</taxon>
        <taxon>Carboxylicivirga</taxon>
    </lineage>
</organism>
<dbReference type="Pfam" id="PF14322">
    <property type="entry name" value="SusD-like_3"/>
    <property type="match status" value="1"/>
</dbReference>
<evidence type="ECO:0000256" key="3">
    <source>
        <dbReference type="ARBA" id="ARBA00022729"/>
    </source>
</evidence>
<dbReference type="InterPro" id="IPR012944">
    <property type="entry name" value="SusD_RagB_dom"/>
</dbReference>
<comment type="caution">
    <text evidence="8">The sequence shown here is derived from an EMBL/GenBank/DDBJ whole genome shotgun (WGS) entry which is preliminary data.</text>
</comment>
<keyword evidence="3" id="KW-0732">Signal</keyword>
<evidence type="ECO:0000259" key="6">
    <source>
        <dbReference type="Pfam" id="PF07980"/>
    </source>
</evidence>
<evidence type="ECO:0000259" key="7">
    <source>
        <dbReference type="Pfam" id="PF14322"/>
    </source>
</evidence>
<protein>
    <submittedName>
        <fullName evidence="8">RagB/SusD family nutrient uptake outer membrane protein</fullName>
    </submittedName>
</protein>
<dbReference type="PROSITE" id="PS51257">
    <property type="entry name" value="PROKAR_LIPOPROTEIN"/>
    <property type="match status" value="1"/>
</dbReference>
<feature type="domain" description="RagB/SusD" evidence="6">
    <location>
        <begin position="324"/>
        <end position="458"/>
    </location>
</feature>
<evidence type="ECO:0000313" key="9">
    <source>
        <dbReference type="Proteomes" id="UP000721861"/>
    </source>
</evidence>
<dbReference type="Pfam" id="PF07980">
    <property type="entry name" value="SusD_RagB"/>
    <property type="match status" value="1"/>
</dbReference>
<evidence type="ECO:0000256" key="5">
    <source>
        <dbReference type="ARBA" id="ARBA00023237"/>
    </source>
</evidence>
<dbReference type="RefSeq" id="WP_212230135.1">
    <property type="nucleotide sequence ID" value="NZ_JAGUCN010000022.1"/>
</dbReference>
<evidence type="ECO:0000256" key="1">
    <source>
        <dbReference type="ARBA" id="ARBA00004442"/>
    </source>
</evidence>
<comment type="similarity">
    <text evidence="2">Belongs to the SusD family.</text>
</comment>
<evidence type="ECO:0000256" key="4">
    <source>
        <dbReference type="ARBA" id="ARBA00023136"/>
    </source>
</evidence>
<accession>A0ABS5KDL8</accession>
<reference evidence="8 9" key="1">
    <citation type="journal article" date="2014" name="Int. J. Syst. Evol. Microbiol.">
        <title>Carboxylicivirga gen. nov. in the family Marinilabiliaceae with two novel species, Carboxylicivirga mesophila sp. nov. and Carboxylicivirga taeanensis sp. nov., and reclassification of Cytophaga fermentans as Saccharicrinis fermentans gen. nov., comb. nov.</title>
        <authorList>
            <person name="Yang S.H."/>
            <person name="Seo H.S."/>
            <person name="Woo J.H."/>
            <person name="Oh H.M."/>
            <person name="Jang H."/>
            <person name="Lee J.H."/>
            <person name="Kim S.J."/>
            <person name="Kwon K.K."/>
        </authorList>
    </citation>
    <scope>NUCLEOTIDE SEQUENCE [LARGE SCALE GENOMIC DNA]</scope>
    <source>
        <strain evidence="8 9">JCM 18290</strain>
    </source>
</reference>
<feature type="domain" description="SusD-like N-terminal" evidence="7">
    <location>
        <begin position="57"/>
        <end position="218"/>
    </location>
</feature>
<evidence type="ECO:0000256" key="2">
    <source>
        <dbReference type="ARBA" id="ARBA00006275"/>
    </source>
</evidence>
<dbReference type="Proteomes" id="UP000721861">
    <property type="component" value="Unassembled WGS sequence"/>
</dbReference>
<proteinExistence type="inferred from homology"/>
<keyword evidence="5" id="KW-0998">Cell outer membrane</keyword>
<sequence length="460" mass="51478">MKIINYIILFVFCISLFSCEDKLELFPTDEVDGNKVFETIEGTEKAVLGVYSQLSIYTQVELSDLASDDLRLSAQNTGQGVQAHNWTYTSGDGEFSTAMTVGYHTADRANRVLQGLSNFDENDALVKQLKGELYFLRAFAHFDMARIFCNNYKADDPLGLPYMKESTISNPARLPQSEFYTEVLSDLDLAATLIPSDYMVKGRANLTAINALKARVALYQGNWTNAISAASAAIGGDFVLANSSQITDVWKDANDDDVEVIFKLLRTAGGLGSIYNRTTNDDIFFHPSYDLQNQFDDTDVRAVAYFGKDDDGFDIVVKHIGRPDEAKNTNDYKVFRVSEMYLIRAEAYISEGGADNLEKARADLNEIITKRGGIEITDPFTNATAAMDVLMAERRKELAYEGHRFYDLRRWNLGVDRIEEDTELASGKNLPAGDYHFVFPIPQSEIFANENMDPNPGYTN</sequence>
<dbReference type="SUPFAM" id="SSF48452">
    <property type="entry name" value="TPR-like"/>
    <property type="match status" value="1"/>
</dbReference>
<evidence type="ECO:0000313" key="8">
    <source>
        <dbReference type="EMBL" id="MBS2213135.1"/>
    </source>
</evidence>
<dbReference type="Gene3D" id="1.25.40.390">
    <property type="match status" value="1"/>
</dbReference>
<gene>
    <name evidence="8" type="ORF">KEM09_17090</name>
</gene>
<keyword evidence="4" id="KW-0472">Membrane</keyword>
<name>A0ABS5KDL8_9BACT</name>
<keyword evidence="9" id="KW-1185">Reference proteome</keyword>